<reference evidence="18 19" key="1">
    <citation type="submission" date="2023-10" db="EMBL/GenBank/DDBJ databases">
        <authorList>
            <person name="Maclean D."/>
            <person name="Macfadyen A."/>
        </authorList>
    </citation>
    <scope>NUCLEOTIDE SEQUENCE [LARGE SCALE GENOMIC DNA]</scope>
</reference>
<dbReference type="InterPro" id="IPR040442">
    <property type="entry name" value="Pyrv_kinase-like_dom_sf"/>
</dbReference>
<dbReference type="InterPro" id="IPR018209">
    <property type="entry name" value="Pyrv_Knase_AS"/>
</dbReference>
<dbReference type="InterPro" id="IPR036918">
    <property type="entry name" value="Pyrv_Knase_C_sf"/>
</dbReference>
<dbReference type="EMBL" id="CAUYUE010000013">
    <property type="protein sequence ID" value="CAK0785650.1"/>
    <property type="molecule type" value="Genomic_DNA"/>
</dbReference>
<feature type="compositionally biased region" description="Low complexity" evidence="15">
    <location>
        <begin position="518"/>
        <end position="530"/>
    </location>
</feature>
<dbReference type="AlphaFoldDB" id="A0AAV1IGR3"/>
<comment type="cofactor">
    <cofactor evidence="1">
        <name>K(+)</name>
        <dbReference type="ChEBI" id="CHEBI:29103"/>
    </cofactor>
</comment>
<dbReference type="GO" id="GO:0005524">
    <property type="term" value="F:ATP binding"/>
    <property type="evidence" value="ECO:0007669"/>
    <property type="project" value="UniProtKB-KW"/>
</dbReference>
<dbReference type="Gene3D" id="2.40.33.10">
    <property type="entry name" value="PK beta-barrel domain-like"/>
    <property type="match status" value="1"/>
</dbReference>
<proteinExistence type="inferred from homology"/>
<evidence type="ECO:0000256" key="12">
    <source>
        <dbReference type="ARBA" id="ARBA00023317"/>
    </source>
</evidence>
<accession>A0AAV1IGR3</accession>
<dbReference type="PRINTS" id="PR01050">
    <property type="entry name" value="PYRUVTKNASE"/>
</dbReference>
<dbReference type="GO" id="GO:0030955">
    <property type="term" value="F:potassium ion binding"/>
    <property type="evidence" value="ECO:0007669"/>
    <property type="project" value="InterPro"/>
</dbReference>
<evidence type="ECO:0000256" key="9">
    <source>
        <dbReference type="ARBA" id="ARBA00022840"/>
    </source>
</evidence>
<dbReference type="InterPro" id="IPR015795">
    <property type="entry name" value="Pyrv_Knase_C"/>
</dbReference>
<dbReference type="InterPro" id="IPR015793">
    <property type="entry name" value="Pyrv_Knase_brl"/>
</dbReference>
<dbReference type="GO" id="GO:0000287">
    <property type="term" value="F:magnesium ion binding"/>
    <property type="evidence" value="ECO:0007669"/>
    <property type="project" value="InterPro"/>
</dbReference>
<evidence type="ECO:0000259" key="16">
    <source>
        <dbReference type="Pfam" id="PF00224"/>
    </source>
</evidence>
<dbReference type="PANTHER" id="PTHR11817">
    <property type="entry name" value="PYRUVATE KINASE"/>
    <property type="match status" value="1"/>
</dbReference>
<dbReference type="SUPFAM" id="SSF52935">
    <property type="entry name" value="PK C-terminal domain-like"/>
    <property type="match status" value="1"/>
</dbReference>
<comment type="pathway">
    <text evidence="2 14">Carbohydrate degradation; glycolysis; pyruvate from D-glyceraldehyde 3-phosphate: step 5/5.</text>
</comment>
<evidence type="ECO:0000313" key="18">
    <source>
        <dbReference type="EMBL" id="CAK0785650.1"/>
    </source>
</evidence>
<name>A0AAV1IGR3_9CHLO</name>
<dbReference type="SUPFAM" id="SSF51621">
    <property type="entry name" value="Phosphoenolpyruvate/pyruvate domain"/>
    <property type="match status" value="1"/>
</dbReference>
<evidence type="ECO:0000256" key="10">
    <source>
        <dbReference type="ARBA" id="ARBA00022842"/>
    </source>
</evidence>
<sequence>MTERQAKTHFLENTDLSSILEPETSSSRPAECKVIATLGPSCRDVETLVAMMEAGMTAARVDLTWGSLEYHKQSLRNLQQASQQTKRMCAVILDTVGRELMIRRDFTLDHEGWPVHMEGFDIKDKQQVTVTTDAKAEASSSVLPISYQHFAHMCQPGDTLFVGRYLVNGADQSSLYLEVKDIKGDDVICTALNDAHMDGLLTVIHSEREGDGMSSLQTDLPLLTDYDEQAIKTFIKEFEIDYINLTYTSSGMDVYEMREFLDDNNGENVKIIAKVENLEALHNFDSIAGAADAVILSRGNLGLDVAPEKTAVVQKAAINRCNLLGRPVIITRLVDSMAEAPRCTRAEATDVANAVLDGVDAMMMGAETLRGKYPVETVRTVLAICRQAELAFDHESHFDRMMARAMQEDEDMMLDSSHHHGDFLSPPGGQSPDSRAAAYARPVPETLEGAAKAVSLKSTEASGSHGSPADNHYVQPGLPPVHPRTPPSARRPGSSDGHTEGTSPSFSASGPSQMGHARFSGSSNRVSSFGSLPRAMSTAASLGETAAAAESRRTESSMSKVESIASTAVRAAAKMDAGLIICYAGTGRTASLVAKYRPNVPILTLVVPQLRSKGLAWELEGRSLARQFLIMRGLIPMLAAPMQGAGDSLLSQVLSAAVKRGLVEPKQHVVCVLSVRGDLVLNVCQVDEKGSGLKSNLASLGSELNLTAQQGNVSQHEVALSF</sequence>
<evidence type="ECO:0000256" key="7">
    <source>
        <dbReference type="ARBA" id="ARBA00022741"/>
    </source>
</evidence>
<dbReference type="InterPro" id="IPR015813">
    <property type="entry name" value="Pyrv/PenolPyrv_kinase-like_dom"/>
</dbReference>
<dbReference type="InterPro" id="IPR011037">
    <property type="entry name" value="Pyrv_Knase-like_insert_dom_sf"/>
</dbReference>
<evidence type="ECO:0000256" key="5">
    <source>
        <dbReference type="ARBA" id="ARBA00022679"/>
    </source>
</evidence>
<keyword evidence="10 14" id="KW-0460">Magnesium</keyword>
<evidence type="ECO:0000256" key="8">
    <source>
        <dbReference type="ARBA" id="ARBA00022777"/>
    </source>
</evidence>
<dbReference type="Gene3D" id="3.20.20.60">
    <property type="entry name" value="Phosphoenolpyruvate-binding domains"/>
    <property type="match status" value="1"/>
</dbReference>
<keyword evidence="8 14" id="KW-0418">Kinase</keyword>
<protein>
    <recommendedName>
        <fullName evidence="4 14">Pyruvate kinase</fullName>
        <ecNumber evidence="4 14">2.7.1.40</ecNumber>
    </recommendedName>
</protein>
<keyword evidence="5 14" id="KW-0808">Transferase</keyword>
<evidence type="ECO:0000256" key="13">
    <source>
        <dbReference type="ARBA" id="ARBA00048152"/>
    </source>
</evidence>
<dbReference type="Pfam" id="PF00224">
    <property type="entry name" value="PK"/>
    <property type="match status" value="1"/>
</dbReference>
<dbReference type="Proteomes" id="UP001314263">
    <property type="component" value="Unassembled WGS sequence"/>
</dbReference>
<feature type="compositionally biased region" description="Polar residues" evidence="15">
    <location>
        <begin position="456"/>
        <end position="465"/>
    </location>
</feature>
<feature type="domain" description="Pyruvate kinase barrel" evidence="16">
    <location>
        <begin position="32"/>
        <end position="378"/>
    </location>
</feature>
<evidence type="ECO:0000313" key="19">
    <source>
        <dbReference type="Proteomes" id="UP001314263"/>
    </source>
</evidence>
<evidence type="ECO:0000256" key="15">
    <source>
        <dbReference type="SAM" id="MobiDB-lite"/>
    </source>
</evidence>
<dbReference type="InterPro" id="IPR001697">
    <property type="entry name" value="Pyr_Knase"/>
</dbReference>
<keyword evidence="19" id="KW-1185">Reference proteome</keyword>
<organism evidence="18 19">
    <name type="scientific">Coccomyxa viridis</name>
    <dbReference type="NCBI Taxonomy" id="1274662"/>
    <lineage>
        <taxon>Eukaryota</taxon>
        <taxon>Viridiplantae</taxon>
        <taxon>Chlorophyta</taxon>
        <taxon>core chlorophytes</taxon>
        <taxon>Trebouxiophyceae</taxon>
        <taxon>Trebouxiophyceae incertae sedis</taxon>
        <taxon>Coccomyxaceae</taxon>
        <taxon>Coccomyxa</taxon>
    </lineage>
</organism>
<evidence type="ECO:0000256" key="4">
    <source>
        <dbReference type="ARBA" id="ARBA00012142"/>
    </source>
</evidence>
<comment type="catalytic activity">
    <reaction evidence="13 14">
        <text>pyruvate + ATP = phosphoenolpyruvate + ADP + H(+)</text>
        <dbReference type="Rhea" id="RHEA:18157"/>
        <dbReference type="ChEBI" id="CHEBI:15361"/>
        <dbReference type="ChEBI" id="CHEBI:15378"/>
        <dbReference type="ChEBI" id="CHEBI:30616"/>
        <dbReference type="ChEBI" id="CHEBI:58702"/>
        <dbReference type="ChEBI" id="CHEBI:456216"/>
        <dbReference type="EC" id="2.7.1.40"/>
    </reaction>
</comment>
<evidence type="ECO:0000256" key="11">
    <source>
        <dbReference type="ARBA" id="ARBA00023152"/>
    </source>
</evidence>
<dbReference type="GO" id="GO:0004743">
    <property type="term" value="F:pyruvate kinase activity"/>
    <property type="evidence" value="ECO:0007669"/>
    <property type="project" value="UniProtKB-EC"/>
</dbReference>
<keyword evidence="7" id="KW-0547">Nucleotide-binding</keyword>
<dbReference type="Pfam" id="PF02887">
    <property type="entry name" value="PK_C"/>
    <property type="match status" value="1"/>
</dbReference>
<keyword evidence="12" id="KW-0670">Pyruvate</keyword>
<dbReference type="Gene3D" id="3.40.1380.20">
    <property type="entry name" value="Pyruvate kinase, C-terminal domain"/>
    <property type="match status" value="2"/>
</dbReference>
<gene>
    <name evidence="18" type="ORF">CVIRNUC_008861</name>
</gene>
<evidence type="ECO:0000256" key="14">
    <source>
        <dbReference type="RuleBase" id="RU000504"/>
    </source>
</evidence>
<keyword evidence="6" id="KW-0479">Metal-binding</keyword>
<dbReference type="InterPro" id="IPR015806">
    <property type="entry name" value="Pyrv_Knase_insert_dom_sf"/>
</dbReference>
<feature type="region of interest" description="Disordered" evidence="15">
    <location>
        <begin position="450"/>
        <end position="530"/>
    </location>
</feature>
<evidence type="ECO:0000256" key="1">
    <source>
        <dbReference type="ARBA" id="ARBA00001958"/>
    </source>
</evidence>
<comment type="caution">
    <text evidence="18">The sequence shown here is derived from an EMBL/GenBank/DDBJ whole genome shotgun (WGS) entry which is preliminary data.</text>
</comment>
<feature type="domain" description="Pyruvate kinase C-terminal" evidence="17">
    <location>
        <begin position="562"/>
        <end position="675"/>
    </location>
</feature>
<keyword evidence="9" id="KW-0067">ATP-binding</keyword>
<dbReference type="EC" id="2.7.1.40" evidence="4 14"/>
<keyword evidence="11 14" id="KW-0324">Glycolysis</keyword>
<evidence type="ECO:0000256" key="2">
    <source>
        <dbReference type="ARBA" id="ARBA00004997"/>
    </source>
</evidence>
<evidence type="ECO:0000259" key="17">
    <source>
        <dbReference type="Pfam" id="PF02887"/>
    </source>
</evidence>
<feature type="compositionally biased region" description="Polar residues" evidence="15">
    <location>
        <begin position="500"/>
        <end position="512"/>
    </location>
</feature>
<dbReference type="GO" id="GO:0016301">
    <property type="term" value="F:kinase activity"/>
    <property type="evidence" value="ECO:0007669"/>
    <property type="project" value="UniProtKB-KW"/>
</dbReference>
<feature type="region of interest" description="Disordered" evidence="15">
    <location>
        <begin position="416"/>
        <end position="438"/>
    </location>
</feature>
<feature type="compositionally biased region" description="Pro residues" evidence="15">
    <location>
        <begin position="477"/>
        <end position="486"/>
    </location>
</feature>
<evidence type="ECO:0000256" key="3">
    <source>
        <dbReference type="ARBA" id="ARBA00008663"/>
    </source>
</evidence>
<evidence type="ECO:0000256" key="6">
    <source>
        <dbReference type="ARBA" id="ARBA00022723"/>
    </source>
</evidence>
<dbReference type="PROSITE" id="PS00110">
    <property type="entry name" value="PYRUVATE_KINASE"/>
    <property type="match status" value="1"/>
</dbReference>
<dbReference type="SUPFAM" id="SSF50800">
    <property type="entry name" value="PK beta-barrel domain-like"/>
    <property type="match status" value="1"/>
</dbReference>
<comment type="similarity">
    <text evidence="3 14">Belongs to the pyruvate kinase family.</text>
</comment>